<feature type="transmembrane region" description="Helical" evidence="1">
    <location>
        <begin position="96"/>
        <end position="120"/>
    </location>
</feature>
<name>A0A6P0C8D1_9RHOB</name>
<dbReference type="RefSeq" id="WP_164353384.1">
    <property type="nucleotide sequence ID" value="NZ_JAABNT010000004.1"/>
</dbReference>
<keyword evidence="1" id="KW-1133">Transmembrane helix</keyword>
<keyword evidence="1" id="KW-0472">Membrane</keyword>
<sequence length="124" mass="13895">MAKVQDIDAKVATVQDLLTEKFGVKKRPLGKMLHRTGRRLPRGMHKKAQQLVDAQKLAGHPKLAMRLNHDSLNKAYDALTAHLQAIDVAERRKARLLSLAGTLAFNLLVVGAAFVFWLWWAGYV</sequence>
<evidence type="ECO:0000313" key="2">
    <source>
        <dbReference type="EMBL" id="NEK22461.1"/>
    </source>
</evidence>
<evidence type="ECO:0000256" key="1">
    <source>
        <dbReference type="SAM" id="Phobius"/>
    </source>
</evidence>
<proteinExistence type="predicted"/>
<comment type="caution">
    <text evidence="2">The sequence shown here is derived from an EMBL/GenBank/DDBJ whole genome shotgun (WGS) entry which is preliminary data.</text>
</comment>
<keyword evidence="1" id="KW-0812">Transmembrane</keyword>
<protein>
    <submittedName>
        <fullName evidence="2">Uncharacterized protein</fullName>
    </submittedName>
</protein>
<keyword evidence="3" id="KW-1185">Reference proteome</keyword>
<reference evidence="2 3" key="1">
    <citation type="submission" date="2020-01" db="EMBL/GenBank/DDBJ databases">
        <title>Sulfitobacter sediminilitoris sp. nov., isolated from a tidal flat.</title>
        <authorList>
            <person name="Park S."/>
            <person name="Yoon J.-H."/>
        </authorList>
    </citation>
    <scope>NUCLEOTIDE SEQUENCE [LARGE SCALE GENOMIC DNA]</scope>
    <source>
        <strain evidence="2 3">JBTF-M27</strain>
    </source>
</reference>
<evidence type="ECO:0000313" key="3">
    <source>
        <dbReference type="Proteomes" id="UP000468591"/>
    </source>
</evidence>
<dbReference type="Proteomes" id="UP000468591">
    <property type="component" value="Unassembled WGS sequence"/>
</dbReference>
<gene>
    <name evidence="2" type="ORF">GV827_08610</name>
</gene>
<accession>A0A6P0C8D1</accession>
<dbReference type="AlphaFoldDB" id="A0A6P0C8D1"/>
<organism evidence="2 3">
    <name type="scientific">Sulfitobacter sediminilitoris</name>
    <dbReference type="NCBI Taxonomy" id="2698830"/>
    <lineage>
        <taxon>Bacteria</taxon>
        <taxon>Pseudomonadati</taxon>
        <taxon>Pseudomonadota</taxon>
        <taxon>Alphaproteobacteria</taxon>
        <taxon>Rhodobacterales</taxon>
        <taxon>Roseobacteraceae</taxon>
        <taxon>Sulfitobacter</taxon>
    </lineage>
</organism>
<dbReference type="EMBL" id="JAABNT010000004">
    <property type="protein sequence ID" value="NEK22461.1"/>
    <property type="molecule type" value="Genomic_DNA"/>
</dbReference>